<dbReference type="AlphaFoldDB" id="A0A177APT5"/>
<reference evidence="1 2" key="1">
    <citation type="submission" date="2016-04" db="EMBL/GenBank/DDBJ databases">
        <title>The genome of Intoshia linei affirms orthonectids as highly simplified spiralians.</title>
        <authorList>
            <person name="Mikhailov K.V."/>
            <person name="Slusarev G.S."/>
            <person name="Nikitin M.A."/>
            <person name="Logacheva M.D."/>
            <person name="Penin A."/>
            <person name="Aleoshin V."/>
            <person name="Panchin Y.V."/>
        </authorList>
    </citation>
    <scope>NUCLEOTIDE SEQUENCE [LARGE SCALE GENOMIC DNA]</scope>
    <source>
        <strain evidence="1">Intl2013</strain>
        <tissue evidence="1">Whole animal</tissue>
    </source>
</reference>
<protein>
    <submittedName>
        <fullName evidence="1">Uncharacterized protein</fullName>
    </submittedName>
</protein>
<name>A0A177APT5_9BILA</name>
<evidence type="ECO:0000313" key="1">
    <source>
        <dbReference type="EMBL" id="OAF63998.1"/>
    </source>
</evidence>
<dbReference type="Proteomes" id="UP000078046">
    <property type="component" value="Unassembled WGS sequence"/>
</dbReference>
<sequence>MPKGKKKVGKGGYRQFTDIDTLREQTREMV</sequence>
<feature type="non-terminal residue" evidence="1">
    <location>
        <position position="30"/>
    </location>
</feature>
<accession>A0A177APT5</accession>
<keyword evidence="2" id="KW-1185">Reference proteome</keyword>
<comment type="caution">
    <text evidence="1">The sequence shown here is derived from an EMBL/GenBank/DDBJ whole genome shotgun (WGS) entry which is preliminary data.</text>
</comment>
<organism evidence="1 2">
    <name type="scientific">Intoshia linei</name>
    <dbReference type="NCBI Taxonomy" id="1819745"/>
    <lineage>
        <taxon>Eukaryota</taxon>
        <taxon>Metazoa</taxon>
        <taxon>Spiralia</taxon>
        <taxon>Lophotrochozoa</taxon>
        <taxon>Mesozoa</taxon>
        <taxon>Orthonectida</taxon>
        <taxon>Rhopaluridae</taxon>
        <taxon>Intoshia</taxon>
    </lineage>
</organism>
<gene>
    <name evidence="1" type="ORF">A3Q56_08297</name>
</gene>
<evidence type="ECO:0000313" key="2">
    <source>
        <dbReference type="Proteomes" id="UP000078046"/>
    </source>
</evidence>
<proteinExistence type="predicted"/>
<dbReference type="EMBL" id="LWCA01002253">
    <property type="protein sequence ID" value="OAF63998.1"/>
    <property type="molecule type" value="Genomic_DNA"/>
</dbReference>